<comment type="caution">
    <text evidence="1">The sequence shown here is derived from an EMBL/GenBank/DDBJ whole genome shotgun (WGS) entry which is preliminary data.</text>
</comment>
<gene>
    <name evidence="1" type="ORF">KP509_23G059300</name>
</gene>
<dbReference type="EMBL" id="CM035428">
    <property type="protein sequence ID" value="KAH7302170.1"/>
    <property type="molecule type" value="Genomic_DNA"/>
</dbReference>
<evidence type="ECO:0000313" key="2">
    <source>
        <dbReference type="Proteomes" id="UP000825935"/>
    </source>
</evidence>
<dbReference type="Gene3D" id="3.40.50.1000">
    <property type="entry name" value="HAD superfamily/HAD-like"/>
    <property type="match status" value="1"/>
</dbReference>
<dbReference type="InterPro" id="IPR023214">
    <property type="entry name" value="HAD_sf"/>
</dbReference>
<protein>
    <submittedName>
        <fullName evidence="1">Uncharacterized protein</fullName>
    </submittedName>
</protein>
<reference evidence="1 2" key="1">
    <citation type="submission" date="2021-08" db="EMBL/GenBank/DDBJ databases">
        <title>WGS assembly of Ceratopteris richardii.</title>
        <authorList>
            <person name="Marchant D.B."/>
            <person name="Chen G."/>
            <person name="Jenkins J."/>
            <person name="Shu S."/>
            <person name="Leebens-Mack J."/>
            <person name="Grimwood J."/>
            <person name="Schmutz J."/>
            <person name="Soltis P."/>
            <person name="Soltis D."/>
            <person name="Chen Z.-H."/>
        </authorList>
    </citation>
    <scope>NUCLEOTIDE SEQUENCE [LARGE SCALE GENOMIC DNA]</scope>
    <source>
        <strain evidence="1">Whitten #5841</strain>
        <tissue evidence="1">Leaf</tissue>
    </source>
</reference>
<keyword evidence="2" id="KW-1185">Reference proteome</keyword>
<dbReference type="Proteomes" id="UP000825935">
    <property type="component" value="Chromosome 23"/>
</dbReference>
<name>A0A8T2S085_CERRI</name>
<organism evidence="1 2">
    <name type="scientific">Ceratopteris richardii</name>
    <name type="common">Triangle waterfern</name>
    <dbReference type="NCBI Taxonomy" id="49495"/>
    <lineage>
        <taxon>Eukaryota</taxon>
        <taxon>Viridiplantae</taxon>
        <taxon>Streptophyta</taxon>
        <taxon>Embryophyta</taxon>
        <taxon>Tracheophyta</taxon>
        <taxon>Polypodiopsida</taxon>
        <taxon>Polypodiidae</taxon>
        <taxon>Polypodiales</taxon>
        <taxon>Pteridineae</taxon>
        <taxon>Pteridaceae</taxon>
        <taxon>Parkerioideae</taxon>
        <taxon>Ceratopteris</taxon>
    </lineage>
</organism>
<sequence length="283" mass="33328">MDLCMNIDAATHILNKVCLSISTQTDHISTQTCPISTQTNLIAITVEEKVSVSTQTNLVLVFTLKGNQEPKQILGKSKKQKRLDPVIMEPKFIEIERDTPKIQHGVIEEKIQELKPIHKDLQLRALILEAFPDSNAFLQWCLEHFNVWIWSAYDLYELNKCIDTIFLEFRRKFTDIWGRDQCFWKFSIHFKKQAHFWDKNVEYRPNNTLIIDSTSYMLFYNIRRCCVTLPQMTISERINYLSGTLCDQLWKWLIAPNRIEYSDIISRLIPLDEESLSKYHGIH</sequence>
<dbReference type="AlphaFoldDB" id="A0A8T2S085"/>
<dbReference type="SUPFAM" id="SSF56784">
    <property type="entry name" value="HAD-like"/>
    <property type="match status" value="1"/>
</dbReference>
<dbReference type="InterPro" id="IPR036412">
    <property type="entry name" value="HAD-like_sf"/>
</dbReference>
<accession>A0A8T2S085</accession>
<proteinExistence type="predicted"/>
<evidence type="ECO:0000313" key="1">
    <source>
        <dbReference type="EMBL" id="KAH7302170.1"/>
    </source>
</evidence>
<dbReference type="OrthoDB" id="1711508at2759"/>